<evidence type="ECO:0000256" key="9">
    <source>
        <dbReference type="ARBA" id="ARBA00023065"/>
    </source>
</evidence>
<dbReference type="PANTHER" id="PTHR48086:SF3">
    <property type="entry name" value="SODIUM_PROLINE SYMPORTER"/>
    <property type="match status" value="1"/>
</dbReference>
<keyword evidence="10 14" id="KW-0472">Membrane</keyword>
<comment type="caution">
    <text evidence="14">Lacks conserved residue(s) required for the propagation of feature annotation.</text>
</comment>
<dbReference type="InterPro" id="IPR050277">
    <property type="entry name" value="Sodium:Solute_Symporter"/>
</dbReference>
<evidence type="ECO:0000313" key="16">
    <source>
        <dbReference type="EMBL" id="KNB74803.1"/>
    </source>
</evidence>
<comment type="subcellular location">
    <subcellularLocation>
        <location evidence="1 14">Cell membrane</location>
        <topology evidence="1 14">Multi-pass membrane protein</topology>
    </subcellularLocation>
</comment>
<dbReference type="Proteomes" id="UP000036834">
    <property type="component" value="Unassembled WGS sequence"/>
</dbReference>
<dbReference type="Gene3D" id="1.20.1730.10">
    <property type="entry name" value="Sodium/glucose cotransporter"/>
    <property type="match status" value="1"/>
</dbReference>
<evidence type="ECO:0000313" key="18">
    <source>
        <dbReference type="Proteomes" id="UP000319578"/>
    </source>
</evidence>
<feature type="transmembrane region" description="Helical" evidence="14">
    <location>
        <begin position="154"/>
        <end position="172"/>
    </location>
</feature>
<evidence type="ECO:0000256" key="4">
    <source>
        <dbReference type="ARBA" id="ARBA00022475"/>
    </source>
</evidence>
<protein>
    <recommendedName>
        <fullName evidence="14">Sodium/proline symporter</fullName>
    </recommendedName>
    <alternativeName>
        <fullName evidence="14">Proline permease</fullName>
    </alternativeName>
</protein>
<comment type="caution">
    <text evidence="16">The sequence shown here is derived from an EMBL/GenBank/DDBJ whole genome shotgun (WGS) entry which is preliminary data.</text>
</comment>
<sequence length="481" mass="52480">MITTFVVYLVLVFLIGLFAERYMSKSEEGYYLGDRNFGPVATAISAGATDTSGWIFIGAAGYSYVAGISTMWMLPGFVVGYFINWFVVAPRLRRLGAEYNCLSIPDFFEKRYGSNLLKITSSVIIAIFFIAYMGSQLTAAGKAFHTIIDIDYNTGLIFSAFFVLAYTVFGGYRAVVWTDVIQGFIMIMVLVTFPIYMIIKLGGWDSFFARLGQLDPVLLTPAGGSVGAAAFGIIVGLVGFGLGEPGQPHIIQRFLSAKDDKSIREGTFIAMVWVIIVMMGSNLLGLIGRILTPSLTDPEYVFPQLVMETMHPIVIGVVLGAIFAAIQSTFSSQLMVATQSLASDLLRSISKREYTNKQVITISRITMVILSILATGLALMDIQAVFTLVLYAWAGLGASFGPLIILALYSNAVTKWGAFWGMISGTVTVVIWKSTPYSVYLYEIIPGMLVSTIVILAVSKWTSASKRKSISDQAKTGMINR</sequence>
<evidence type="ECO:0000256" key="1">
    <source>
        <dbReference type="ARBA" id="ARBA00004651"/>
    </source>
</evidence>
<dbReference type="OrthoDB" id="9814523at2"/>
<dbReference type="InterPro" id="IPR001734">
    <property type="entry name" value="Na/solute_symporter"/>
</dbReference>
<keyword evidence="3 14" id="KW-0813">Transport</keyword>
<evidence type="ECO:0000256" key="12">
    <source>
        <dbReference type="ARBA" id="ARBA00033708"/>
    </source>
</evidence>
<evidence type="ECO:0000256" key="7">
    <source>
        <dbReference type="ARBA" id="ARBA00022989"/>
    </source>
</evidence>
<feature type="transmembrane region" description="Helical" evidence="14">
    <location>
        <begin position="184"/>
        <end position="202"/>
    </location>
</feature>
<reference evidence="16" key="2">
    <citation type="submission" date="2015-07" db="EMBL/GenBank/DDBJ databases">
        <title>MeaNS - Measles Nucleotide Surveillance Program.</title>
        <authorList>
            <person name="Tran T."/>
            <person name="Druce J."/>
        </authorList>
    </citation>
    <scope>NUCLEOTIDE SEQUENCE</scope>
    <source>
        <strain evidence="16">DSM 9887</strain>
    </source>
</reference>
<keyword evidence="4 14" id="KW-1003">Cell membrane</keyword>
<keyword evidence="11 14" id="KW-0739">Sodium transport</keyword>
<evidence type="ECO:0000256" key="6">
    <source>
        <dbReference type="ARBA" id="ARBA00022847"/>
    </source>
</evidence>
<dbReference type="RefSeq" id="WP_049736427.1">
    <property type="nucleotide sequence ID" value="NZ_BJON01000024.1"/>
</dbReference>
<evidence type="ECO:0000256" key="3">
    <source>
        <dbReference type="ARBA" id="ARBA00022448"/>
    </source>
</evidence>
<dbReference type="AlphaFoldDB" id="A0A0K9Z1F6"/>
<feature type="transmembrane region" description="Helical" evidence="14">
    <location>
        <begin position="311"/>
        <end position="338"/>
    </location>
</feature>
<evidence type="ECO:0000256" key="14">
    <source>
        <dbReference type="RuleBase" id="RU366012"/>
    </source>
</evidence>
<organism evidence="16 17">
    <name type="scientific">Brevibacillus reuszeri</name>
    <dbReference type="NCBI Taxonomy" id="54915"/>
    <lineage>
        <taxon>Bacteria</taxon>
        <taxon>Bacillati</taxon>
        <taxon>Bacillota</taxon>
        <taxon>Bacilli</taxon>
        <taxon>Bacillales</taxon>
        <taxon>Paenibacillaceae</taxon>
        <taxon>Brevibacillus</taxon>
    </lineage>
</organism>
<feature type="transmembrane region" description="Helical" evidence="14">
    <location>
        <begin position="416"/>
        <end position="433"/>
    </location>
</feature>
<feature type="transmembrane region" description="Helical" evidence="14">
    <location>
        <begin position="385"/>
        <end position="409"/>
    </location>
</feature>
<keyword evidence="7 14" id="KW-1133">Transmembrane helix</keyword>
<dbReference type="GO" id="GO:0031402">
    <property type="term" value="F:sodium ion binding"/>
    <property type="evidence" value="ECO:0007669"/>
    <property type="project" value="UniProtKB-UniRule"/>
</dbReference>
<evidence type="ECO:0000256" key="13">
    <source>
        <dbReference type="RuleBase" id="RU362091"/>
    </source>
</evidence>
<dbReference type="CDD" id="cd11475">
    <property type="entry name" value="SLC5sbd_PutP"/>
    <property type="match status" value="1"/>
</dbReference>
<keyword evidence="8 14" id="KW-0915">Sodium</keyword>
<dbReference type="PATRIC" id="fig|54915.3.peg.70"/>
<keyword evidence="6 14" id="KW-0769">Symport</keyword>
<dbReference type="NCBIfam" id="TIGR00813">
    <property type="entry name" value="sss"/>
    <property type="match status" value="1"/>
</dbReference>
<evidence type="ECO:0000256" key="10">
    <source>
        <dbReference type="ARBA" id="ARBA00023136"/>
    </source>
</evidence>
<evidence type="ECO:0000256" key="5">
    <source>
        <dbReference type="ARBA" id="ARBA00022692"/>
    </source>
</evidence>
<feature type="transmembrane region" description="Helical" evidence="14">
    <location>
        <begin position="359"/>
        <end position="379"/>
    </location>
</feature>
<feature type="transmembrane region" description="Helical" evidence="14">
    <location>
        <begin position="268"/>
        <end position="291"/>
    </location>
</feature>
<reference evidence="15 18" key="3">
    <citation type="submission" date="2019-06" db="EMBL/GenBank/DDBJ databases">
        <title>Whole genome shotgun sequence of Brevibacillus reuszeri NBRC 15719.</title>
        <authorList>
            <person name="Hosoyama A."/>
            <person name="Uohara A."/>
            <person name="Ohji S."/>
            <person name="Ichikawa N."/>
        </authorList>
    </citation>
    <scope>NUCLEOTIDE SEQUENCE [LARGE SCALE GENOMIC DNA]</scope>
    <source>
        <strain evidence="15 18">NBRC 15719</strain>
    </source>
</reference>
<evidence type="ECO:0000256" key="8">
    <source>
        <dbReference type="ARBA" id="ARBA00023053"/>
    </source>
</evidence>
<dbReference type="InterPro" id="IPR038377">
    <property type="entry name" value="Na/Glc_symporter_sf"/>
</dbReference>
<dbReference type="InterPro" id="IPR011851">
    <property type="entry name" value="Na/Pro_symporter"/>
</dbReference>
<dbReference type="Pfam" id="PF00474">
    <property type="entry name" value="SSF"/>
    <property type="match status" value="1"/>
</dbReference>
<proteinExistence type="inferred from homology"/>
<comment type="function">
    <text evidence="14">Catalyzes the sodium-dependent uptake of extracellular L-proline.</text>
</comment>
<dbReference type="STRING" id="54915.ADS79_00315"/>
<evidence type="ECO:0000256" key="11">
    <source>
        <dbReference type="ARBA" id="ARBA00023201"/>
    </source>
</evidence>
<feature type="transmembrane region" description="Helical" evidence="14">
    <location>
        <begin position="439"/>
        <end position="458"/>
    </location>
</feature>
<evidence type="ECO:0000313" key="15">
    <source>
        <dbReference type="EMBL" id="GED71952.1"/>
    </source>
</evidence>
<keyword evidence="9 14" id="KW-0406">Ion transport</keyword>
<dbReference type="GO" id="GO:0015824">
    <property type="term" value="P:proline transport"/>
    <property type="evidence" value="ECO:0007669"/>
    <property type="project" value="UniProtKB-UniRule"/>
</dbReference>
<evidence type="ECO:0000313" key="17">
    <source>
        <dbReference type="Proteomes" id="UP000036834"/>
    </source>
</evidence>
<comment type="catalytic activity">
    <reaction evidence="12">
        <text>L-proline(in) + Na(+)(in) = L-proline(out) + Na(+)(out)</text>
        <dbReference type="Rhea" id="RHEA:28967"/>
        <dbReference type="ChEBI" id="CHEBI:29101"/>
        <dbReference type="ChEBI" id="CHEBI:60039"/>
    </reaction>
</comment>
<keyword evidence="18" id="KW-1185">Reference proteome</keyword>
<name>A0A0K9Z1F6_9BACL</name>
<dbReference type="PROSITE" id="PS50283">
    <property type="entry name" value="NA_SOLUT_SYMP_3"/>
    <property type="match status" value="1"/>
</dbReference>
<reference evidence="17" key="1">
    <citation type="submission" date="2015-07" db="EMBL/GenBank/DDBJ databases">
        <title>Genome sequencing project for genomic taxonomy and phylogenomics of Bacillus-like bacteria.</title>
        <authorList>
            <person name="Liu B."/>
            <person name="Wang J."/>
            <person name="Zhu Y."/>
            <person name="Liu G."/>
            <person name="Chen Q."/>
            <person name="Chen Z."/>
            <person name="Lan J."/>
            <person name="Che J."/>
            <person name="Ge C."/>
            <person name="Shi H."/>
            <person name="Pan Z."/>
            <person name="Liu X."/>
        </authorList>
    </citation>
    <scope>NUCLEOTIDE SEQUENCE [LARGE SCALE GENOMIC DNA]</scope>
    <source>
        <strain evidence="17">DSM 9887</strain>
    </source>
</reference>
<keyword evidence="14" id="KW-0029">Amino-acid transport</keyword>
<evidence type="ECO:0000256" key="2">
    <source>
        <dbReference type="ARBA" id="ARBA00006434"/>
    </source>
</evidence>
<dbReference type="GO" id="GO:0005886">
    <property type="term" value="C:plasma membrane"/>
    <property type="evidence" value="ECO:0007669"/>
    <property type="project" value="UniProtKB-SubCell"/>
</dbReference>
<feature type="transmembrane region" description="Helical" evidence="14">
    <location>
        <begin position="222"/>
        <end position="243"/>
    </location>
</feature>
<dbReference type="Proteomes" id="UP000319578">
    <property type="component" value="Unassembled WGS sequence"/>
</dbReference>
<dbReference type="GO" id="GO:0005298">
    <property type="term" value="F:proline:sodium symporter activity"/>
    <property type="evidence" value="ECO:0007669"/>
    <property type="project" value="UniProtKB-UniRule"/>
</dbReference>
<dbReference type="EMBL" id="BJON01000024">
    <property type="protein sequence ID" value="GED71952.1"/>
    <property type="molecule type" value="Genomic_DNA"/>
</dbReference>
<feature type="transmembrane region" description="Helical" evidence="14">
    <location>
        <begin position="116"/>
        <end position="134"/>
    </location>
</feature>
<gene>
    <name evidence="15" type="primary">putP</name>
    <name evidence="16" type="ORF">ADS79_00315</name>
    <name evidence="15" type="ORF">BRE01_56540</name>
</gene>
<comment type="similarity">
    <text evidence="2 13">Belongs to the sodium:solute symporter (SSF) (TC 2.A.21) family.</text>
</comment>
<feature type="transmembrane region" description="Helical" evidence="14">
    <location>
        <begin position="62"/>
        <end position="87"/>
    </location>
</feature>
<dbReference type="PANTHER" id="PTHR48086">
    <property type="entry name" value="SODIUM/PROLINE SYMPORTER-RELATED"/>
    <property type="match status" value="1"/>
</dbReference>
<accession>A0A0K9Z1F6</accession>
<keyword evidence="5 14" id="KW-0812">Transmembrane</keyword>
<dbReference type="EMBL" id="LGIQ01000001">
    <property type="protein sequence ID" value="KNB74803.1"/>
    <property type="molecule type" value="Genomic_DNA"/>
</dbReference>